<gene>
    <name evidence="14" type="ORF">TWF694_009092</name>
</gene>
<evidence type="ECO:0000256" key="2">
    <source>
        <dbReference type="ARBA" id="ARBA00007878"/>
    </source>
</evidence>
<dbReference type="InterPro" id="IPR035543">
    <property type="entry name" value="eIF-2B_epsilon_N"/>
</dbReference>
<dbReference type="InterPro" id="IPR029044">
    <property type="entry name" value="Nucleotide-diphossugar_trans"/>
</dbReference>
<name>A0AAV9XGM2_9PEZI</name>
<dbReference type="FunFam" id="3.90.550.10:FF:000066">
    <property type="entry name" value="Translation initiation factor eIF-2B subunit epsilon"/>
    <property type="match status" value="1"/>
</dbReference>
<dbReference type="PANTHER" id="PTHR45887:SF1">
    <property type="entry name" value="TRANSLATION INITIATION FACTOR EIF-2B SUBUNIT EPSILON"/>
    <property type="match status" value="1"/>
</dbReference>
<comment type="subunit">
    <text evidence="11">Component of the translation initiation factor 2B (eIF2B) complex which is a heterodecamer of two sets of five different subunits: alpha, beta, gamma, delta and epsilon. Subunits alpha, beta and delta comprise a regulatory subcomplex and subunits epsilon and gamma comprise a catalytic subcomplex. Within the complex, the hexameric regulatory complex resides at the center, with the two heterodimeric catalytic subcomplexes bound on opposite sides.</text>
</comment>
<dbReference type="InterPro" id="IPR044123">
    <property type="entry name" value="W2_eIF2B_epsilon"/>
</dbReference>
<dbReference type="SMART" id="SM00515">
    <property type="entry name" value="eIF5C"/>
    <property type="match status" value="1"/>
</dbReference>
<dbReference type="InterPro" id="IPR051956">
    <property type="entry name" value="eIF2B_epsilon"/>
</dbReference>
<comment type="similarity">
    <text evidence="2">Belongs to the eIF-2B gamma/epsilon subunits family.</text>
</comment>
<dbReference type="Pfam" id="PF00483">
    <property type="entry name" value="NTP_transferase"/>
    <property type="match status" value="1"/>
</dbReference>
<keyword evidence="4" id="KW-0963">Cytoplasm</keyword>
<dbReference type="GO" id="GO:0005851">
    <property type="term" value="C:eukaryotic translation initiation factor 2B complex"/>
    <property type="evidence" value="ECO:0007669"/>
    <property type="project" value="TreeGrafter"/>
</dbReference>
<reference evidence="14 15" key="1">
    <citation type="submission" date="2019-10" db="EMBL/GenBank/DDBJ databases">
        <authorList>
            <person name="Palmer J.M."/>
        </authorList>
    </citation>
    <scope>NUCLEOTIDE SEQUENCE [LARGE SCALE GENOMIC DNA]</scope>
    <source>
        <strain evidence="14 15">TWF694</strain>
    </source>
</reference>
<dbReference type="InterPro" id="IPR003307">
    <property type="entry name" value="W2_domain"/>
</dbReference>
<dbReference type="AlphaFoldDB" id="A0AAV9XGM2"/>
<feature type="compositionally biased region" description="Acidic residues" evidence="12">
    <location>
        <begin position="663"/>
        <end position="684"/>
    </location>
</feature>
<dbReference type="SUPFAM" id="SSF48371">
    <property type="entry name" value="ARM repeat"/>
    <property type="match status" value="1"/>
</dbReference>
<dbReference type="Gene3D" id="1.25.40.180">
    <property type="match status" value="1"/>
</dbReference>
<evidence type="ECO:0000313" key="15">
    <source>
        <dbReference type="Proteomes" id="UP001365542"/>
    </source>
</evidence>
<dbReference type="PANTHER" id="PTHR45887">
    <property type="entry name" value="TRANSLATION INITIATION FACTOR EIF-2B SUBUNIT EPSILON"/>
    <property type="match status" value="1"/>
</dbReference>
<dbReference type="GO" id="GO:0005829">
    <property type="term" value="C:cytosol"/>
    <property type="evidence" value="ECO:0007669"/>
    <property type="project" value="UniProtKB-SubCell"/>
</dbReference>
<accession>A0AAV9XGM2</accession>
<evidence type="ECO:0000256" key="12">
    <source>
        <dbReference type="SAM" id="MobiDB-lite"/>
    </source>
</evidence>
<keyword evidence="15" id="KW-1185">Reference proteome</keyword>
<keyword evidence="5" id="KW-0396">Initiation factor</keyword>
<dbReference type="Gene3D" id="2.160.10.10">
    <property type="entry name" value="Hexapeptide repeat proteins"/>
    <property type="match status" value="1"/>
</dbReference>
<dbReference type="InterPro" id="IPR056764">
    <property type="entry name" value="LbH_EIF2B3/5"/>
</dbReference>
<dbReference type="InterPro" id="IPR011004">
    <property type="entry name" value="Trimer_LpxA-like_sf"/>
</dbReference>
<feature type="region of interest" description="Disordered" evidence="12">
    <location>
        <begin position="658"/>
        <end position="684"/>
    </location>
</feature>
<proteinExistence type="inferred from homology"/>
<dbReference type="Proteomes" id="UP001365542">
    <property type="component" value="Unassembled WGS sequence"/>
</dbReference>
<dbReference type="InterPro" id="IPR016024">
    <property type="entry name" value="ARM-type_fold"/>
</dbReference>
<dbReference type="GO" id="GO:0005085">
    <property type="term" value="F:guanyl-nucleotide exchange factor activity"/>
    <property type="evidence" value="ECO:0007669"/>
    <property type="project" value="InterPro"/>
</dbReference>
<dbReference type="SUPFAM" id="SSF51161">
    <property type="entry name" value="Trimeric LpxA-like enzymes"/>
    <property type="match status" value="1"/>
</dbReference>
<evidence type="ECO:0000256" key="10">
    <source>
        <dbReference type="ARBA" id="ARBA00044345"/>
    </source>
</evidence>
<evidence type="ECO:0000256" key="4">
    <source>
        <dbReference type="ARBA" id="ARBA00022490"/>
    </source>
</evidence>
<dbReference type="GO" id="GO:0003743">
    <property type="term" value="F:translation initiation factor activity"/>
    <property type="evidence" value="ECO:0007669"/>
    <property type="project" value="UniProtKB-KW"/>
</dbReference>
<evidence type="ECO:0000256" key="8">
    <source>
        <dbReference type="ARBA" id="ARBA00031190"/>
    </source>
</evidence>
<evidence type="ECO:0000256" key="3">
    <source>
        <dbReference type="ARBA" id="ARBA00018601"/>
    </source>
</evidence>
<evidence type="ECO:0000256" key="11">
    <source>
        <dbReference type="ARBA" id="ARBA00046432"/>
    </source>
</evidence>
<dbReference type="GO" id="GO:0031369">
    <property type="term" value="F:translation initiation factor binding"/>
    <property type="evidence" value="ECO:0007669"/>
    <property type="project" value="InterPro"/>
</dbReference>
<organism evidence="14 15">
    <name type="scientific">Orbilia ellipsospora</name>
    <dbReference type="NCBI Taxonomy" id="2528407"/>
    <lineage>
        <taxon>Eukaryota</taxon>
        <taxon>Fungi</taxon>
        <taxon>Dikarya</taxon>
        <taxon>Ascomycota</taxon>
        <taxon>Pezizomycotina</taxon>
        <taxon>Orbiliomycetes</taxon>
        <taxon>Orbiliales</taxon>
        <taxon>Orbiliaceae</taxon>
        <taxon>Orbilia</taxon>
    </lineage>
</organism>
<evidence type="ECO:0000256" key="1">
    <source>
        <dbReference type="ARBA" id="ARBA00004514"/>
    </source>
</evidence>
<keyword evidence="6" id="KW-0648">Protein biosynthesis</keyword>
<feature type="domain" description="W2" evidence="13">
    <location>
        <begin position="498"/>
        <end position="670"/>
    </location>
</feature>
<evidence type="ECO:0000256" key="7">
    <source>
        <dbReference type="ARBA" id="ARBA00030179"/>
    </source>
</evidence>
<dbReference type="PROSITE" id="PS51363">
    <property type="entry name" value="W2"/>
    <property type="match status" value="1"/>
</dbReference>
<evidence type="ECO:0000256" key="9">
    <source>
        <dbReference type="ARBA" id="ARBA00044144"/>
    </source>
</evidence>
<dbReference type="SUPFAM" id="SSF53448">
    <property type="entry name" value="Nucleotide-diphospho-sugar transferases"/>
    <property type="match status" value="1"/>
</dbReference>
<sequence length="684" mass="76453">MAPTPKTKLAKRATVLEEAPEKVLQAVIVADSFNRRFRPLTLETPRCLLPLANTPIIEYTLEFLALGGVEEVFLYCSAHSDKIKSYIKSSKWSRASSPFEIHVIYSPSIMSVGDVMRELDNSRMINDDFILVSGDIVSNISLQAVLQEHKARRLVDKNCIMTTVLREVSPNHRSRPRGENAIFVMDSKRERILHYEPLKQSPPTERVGVPKDLVKANPKLCLQENLLDCCIDIVSFEVPPLFTENFDWQHSRKDFLHGILMDELYGKTVYGHILKTGYAGRIQSLQTYSSICRDVTNRWTYPFCPDSNLTEGHTYKYTRGHIYKEADVILAQSAIIKENSIIGSGTKIEEGTVVQSSTIGRNCFIGKNVTVNSSIIFDNAIIGDNCVLGKCIIAGDAHVSSGSVIESGAIISFGVEVEKDSRVPSTAKFTKYTTSGTEHVKTKTLNEYEDSEDDEEEVIETSVSGLRAIRAPSDSGSDISDIEEELGAKKKHKRSNSESEVDSFAREAYHSLLGALKQNHSVDIMILELNGLRMSANAEFNDVRRATASAVISYIYSKITPADAVDKIVDPVIEKLLPLFNRMIFDVSDQAEILGFMQKDLAGKEKGGAILQTVGMKLYNEDLVDNDGILTWWNDGNGPKGETEDMKKVREATSQFVKWVREQDEDSDEDDEDEDDEEESDEDD</sequence>
<dbReference type="InterPro" id="IPR005835">
    <property type="entry name" value="NTP_transferase_dom"/>
</dbReference>
<evidence type="ECO:0000256" key="6">
    <source>
        <dbReference type="ARBA" id="ARBA00022917"/>
    </source>
</evidence>
<dbReference type="CDD" id="cd04197">
    <property type="entry name" value="eIF-2B_epsilon_N"/>
    <property type="match status" value="1"/>
</dbReference>
<protein>
    <recommendedName>
        <fullName evidence="3">Mannose-1-phosphate guanyltransferase</fullName>
    </recommendedName>
    <alternativeName>
        <fullName evidence="8">GDP-mannose pyrophosphorylase</fullName>
    </alternativeName>
    <alternativeName>
        <fullName evidence="7">GTP-mannose-1-phosphate guanylyltransferase</fullName>
    </alternativeName>
    <alternativeName>
        <fullName evidence="9">Translation initiation factor eIF2B subunit epsilon</fullName>
    </alternativeName>
    <alternativeName>
        <fullName evidence="10">eIF2B GDP-GTP exchange factor subunit epsilon</fullName>
    </alternativeName>
</protein>
<dbReference type="EMBL" id="JAVHJO010000005">
    <property type="protein sequence ID" value="KAK6540284.1"/>
    <property type="molecule type" value="Genomic_DNA"/>
</dbReference>
<comment type="caution">
    <text evidence="14">The sequence shown here is derived from an EMBL/GenBank/DDBJ whole genome shotgun (WGS) entry which is preliminary data.</text>
</comment>
<evidence type="ECO:0000256" key="5">
    <source>
        <dbReference type="ARBA" id="ARBA00022540"/>
    </source>
</evidence>
<evidence type="ECO:0000259" key="13">
    <source>
        <dbReference type="PROSITE" id="PS51363"/>
    </source>
</evidence>
<dbReference type="Pfam" id="PF25084">
    <property type="entry name" value="LbH_EIF2B"/>
    <property type="match status" value="1"/>
</dbReference>
<dbReference type="Pfam" id="PF02020">
    <property type="entry name" value="W2"/>
    <property type="match status" value="1"/>
</dbReference>
<dbReference type="CDD" id="cd11558">
    <property type="entry name" value="W2_eIF2B_epsilon"/>
    <property type="match status" value="1"/>
</dbReference>
<comment type="subcellular location">
    <subcellularLocation>
        <location evidence="1">Cytoplasm</location>
        <location evidence="1">Cytosol</location>
    </subcellularLocation>
</comment>
<evidence type="ECO:0000313" key="14">
    <source>
        <dbReference type="EMBL" id="KAK6540284.1"/>
    </source>
</evidence>
<dbReference type="Gene3D" id="3.90.550.10">
    <property type="entry name" value="Spore Coat Polysaccharide Biosynthesis Protein SpsA, Chain A"/>
    <property type="match status" value="1"/>
</dbReference>